<keyword evidence="2" id="KW-1185">Reference proteome</keyword>
<comment type="caution">
    <text evidence="1">The sequence shown here is derived from an EMBL/GenBank/DDBJ whole genome shotgun (WGS) entry which is preliminary data.</text>
</comment>
<organism evidence="1 2">
    <name type="scientific">Ataeniobius toweri</name>
    <dbReference type="NCBI Taxonomy" id="208326"/>
    <lineage>
        <taxon>Eukaryota</taxon>
        <taxon>Metazoa</taxon>
        <taxon>Chordata</taxon>
        <taxon>Craniata</taxon>
        <taxon>Vertebrata</taxon>
        <taxon>Euteleostomi</taxon>
        <taxon>Actinopterygii</taxon>
        <taxon>Neopterygii</taxon>
        <taxon>Teleostei</taxon>
        <taxon>Neoteleostei</taxon>
        <taxon>Acanthomorphata</taxon>
        <taxon>Ovalentaria</taxon>
        <taxon>Atherinomorphae</taxon>
        <taxon>Cyprinodontiformes</taxon>
        <taxon>Goodeidae</taxon>
        <taxon>Ataeniobius</taxon>
    </lineage>
</organism>
<sequence length="122" mass="13617">MKGPGNQAMIKNVGVGTGDCGRLGCSEPVGTKVDPERKVWLTAIIKVRPSFPMPPSKDTQKVRSFTYLGGHDGIHLLYFGLMHKQEAGRITLNNLMERNENFQNLEAARIEHQRTENIQGNK</sequence>
<proteinExistence type="predicted"/>
<name>A0ABU7C4U4_9TELE</name>
<gene>
    <name evidence="1" type="ORF">ATANTOWER_030162</name>
</gene>
<protein>
    <submittedName>
        <fullName evidence="1">Uncharacterized protein</fullName>
    </submittedName>
</protein>
<dbReference type="EMBL" id="JAHUTI010076854">
    <property type="protein sequence ID" value="MED6256599.1"/>
    <property type="molecule type" value="Genomic_DNA"/>
</dbReference>
<evidence type="ECO:0000313" key="2">
    <source>
        <dbReference type="Proteomes" id="UP001345963"/>
    </source>
</evidence>
<accession>A0ABU7C4U4</accession>
<dbReference type="Proteomes" id="UP001345963">
    <property type="component" value="Unassembled WGS sequence"/>
</dbReference>
<reference evidence="1 2" key="1">
    <citation type="submission" date="2021-07" db="EMBL/GenBank/DDBJ databases">
        <authorList>
            <person name="Palmer J.M."/>
        </authorList>
    </citation>
    <scope>NUCLEOTIDE SEQUENCE [LARGE SCALE GENOMIC DNA]</scope>
    <source>
        <strain evidence="1 2">AT_MEX2019</strain>
        <tissue evidence="1">Muscle</tissue>
    </source>
</reference>
<evidence type="ECO:0000313" key="1">
    <source>
        <dbReference type="EMBL" id="MED6256599.1"/>
    </source>
</evidence>